<feature type="binding site" evidence="12">
    <location>
        <position position="129"/>
    </location>
    <ligand>
        <name>Mg(2+)</name>
        <dbReference type="ChEBI" id="CHEBI:18420"/>
    </ligand>
</feature>
<keyword evidence="7 9" id="KW-0119">Carbohydrate metabolism</keyword>
<dbReference type="InterPro" id="IPR006549">
    <property type="entry name" value="HAD-SF_hydro_IIIA"/>
</dbReference>
<dbReference type="InterPro" id="IPR036412">
    <property type="entry name" value="HAD-like_sf"/>
</dbReference>
<evidence type="ECO:0000256" key="2">
    <source>
        <dbReference type="ARBA" id="ARBA00004496"/>
    </source>
</evidence>
<dbReference type="PIRSF" id="PIRSF004682">
    <property type="entry name" value="GmhB"/>
    <property type="match status" value="1"/>
</dbReference>
<dbReference type="PANTHER" id="PTHR42891">
    <property type="entry name" value="D-GLYCERO-BETA-D-MANNO-HEPTOSE-1,7-BISPHOSPHATE 7-PHOSPHATASE"/>
    <property type="match status" value="1"/>
</dbReference>
<evidence type="ECO:0000256" key="1">
    <source>
        <dbReference type="ARBA" id="ARBA00001946"/>
    </source>
</evidence>
<feature type="binding site" evidence="12">
    <location>
        <position position="102"/>
    </location>
    <ligand>
        <name>Zn(2+)</name>
        <dbReference type="ChEBI" id="CHEBI:29105"/>
    </ligand>
</feature>
<keyword evidence="6 9" id="KW-0378">Hydrolase</keyword>
<dbReference type="GO" id="GO:0016791">
    <property type="term" value="F:phosphatase activity"/>
    <property type="evidence" value="ECO:0007669"/>
    <property type="project" value="InterPro"/>
</dbReference>
<keyword evidence="12" id="KW-0460">Magnesium</keyword>
<evidence type="ECO:0000256" key="4">
    <source>
        <dbReference type="ARBA" id="ARBA00022490"/>
    </source>
</evidence>
<dbReference type="NCBIfam" id="TIGR01662">
    <property type="entry name" value="HAD-SF-IIIA"/>
    <property type="match status" value="1"/>
</dbReference>
<accession>A0A1G9W1R5</accession>
<dbReference type="STRING" id="349095.SAMN05660299_01535"/>
<feature type="site" description="Contributes to substrate recognition" evidence="11">
    <location>
        <position position="103"/>
    </location>
</feature>
<dbReference type="RefSeq" id="WP_245675114.1">
    <property type="nucleotide sequence ID" value="NZ_FNHQ01000013.1"/>
</dbReference>
<feature type="site" description="Stabilizes the phosphoryl group" evidence="11">
    <location>
        <position position="104"/>
    </location>
</feature>
<evidence type="ECO:0000256" key="3">
    <source>
        <dbReference type="ARBA" id="ARBA00011245"/>
    </source>
</evidence>
<keyword evidence="12" id="KW-0862">Zinc</keyword>
<feature type="binding site" evidence="12">
    <location>
        <position position="93"/>
    </location>
    <ligand>
        <name>Zn(2+)</name>
        <dbReference type="ChEBI" id="CHEBI:29105"/>
    </ligand>
</feature>
<evidence type="ECO:0000256" key="11">
    <source>
        <dbReference type="PIRSR" id="PIRSR004682-3"/>
    </source>
</evidence>
<evidence type="ECO:0000256" key="10">
    <source>
        <dbReference type="PIRSR" id="PIRSR004682-1"/>
    </source>
</evidence>
<dbReference type="InterPro" id="IPR006543">
    <property type="entry name" value="Histidinol-phos"/>
</dbReference>
<evidence type="ECO:0000256" key="6">
    <source>
        <dbReference type="ARBA" id="ARBA00022801"/>
    </source>
</evidence>
<evidence type="ECO:0000313" key="13">
    <source>
        <dbReference type="EMBL" id="SDM78488.1"/>
    </source>
</evidence>
<keyword evidence="14" id="KW-1185">Reference proteome</keyword>
<dbReference type="GO" id="GO:0005975">
    <property type="term" value="P:carbohydrate metabolic process"/>
    <property type="evidence" value="ECO:0007669"/>
    <property type="project" value="InterPro"/>
</dbReference>
<keyword evidence="4 9" id="KW-0963">Cytoplasm</keyword>
<dbReference type="GO" id="GO:0046872">
    <property type="term" value="F:metal ion binding"/>
    <property type="evidence" value="ECO:0007669"/>
    <property type="project" value="UniProtKB-KW"/>
</dbReference>
<proteinExistence type="inferred from homology"/>
<dbReference type="InterPro" id="IPR023214">
    <property type="entry name" value="HAD_sf"/>
</dbReference>
<dbReference type="NCBIfam" id="TIGR01656">
    <property type="entry name" value="Histidinol-ppas"/>
    <property type="match status" value="1"/>
</dbReference>
<organism evidence="13 14">
    <name type="scientific">Megasphaera paucivorans</name>
    <dbReference type="NCBI Taxonomy" id="349095"/>
    <lineage>
        <taxon>Bacteria</taxon>
        <taxon>Bacillati</taxon>
        <taxon>Bacillota</taxon>
        <taxon>Negativicutes</taxon>
        <taxon>Veillonellales</taxon>
        <taxon>Veillonellaceae</taxon>
        <taxon>Megasphaera</taxon>
    </lineage>
</organism>
<feature type="binding site" evidence="12">
    <location>
        <position position="95"/>
    </location>
    <ligand>
        <name>Zn(2+)</name>
        <dbReference type="ChEBI" id="CHEBI:29105"/>
    </ligand>
</feature>
<gene>
    <name evidence="13" type="ORF">SAMN05660299_01535</name>
</gene>
<comment type="subcellular location">
    <subcellularLocation>
        <location evidence="2 9">Cytoplasm</location>
    </subcellularLocation>
</comment>
<feature type="active site" description="Nucleophile" evidence="10">
    <location>
        <position position="11"/>
    </location>
</feature>
<feature type="binding site" evidence="12">
    <location>
        <position position="9"/>
    </location>
    <ligand>
        <name>Mg(2+)</name>
        <dbReference type="ChEBI" id="CHEBI:18420"/>
    </ligand>
</feature>
<evidence type="ECO:0000256" key="9">
    <source>
        <dbReference type="PIRNR" id="PIRNR004682"/>
    </source>
</evidence>
<comment type="cofactor">
    <cofactor evidence="12">
        <name>Zn(2+)</name>
        <dbReference type="ChEBI" id="CHEBI:29105"/>
    </cofactor>
</comment>
<dbReference type="PANTHER" id="PTHR42891:SF1">
    <property type="entry name" value="D-GLYCERO-BETA-D-MANNO-HEPTOSE-1,7-BISPHOSPHATE 7-PHOSPHATASE"/>
    <property type="match status" value="1"/>
</dbReference>
<dbReference type="SUPFAM" id="SSF56784">
    <property type="entry name" value="HAD-like"/>
    <property type="match status" value="1"/>
</dbReference>
<feature type="binding site" evidence="12">
    <location>
        <position position="11"/>
    </location>
    <ligand>
        <name>Mg(2+)</name>
        <dbReference type="ChEBI" id="CHEBI:18420"/>
    </ligand>
</feature>
<evidence type="ECO:0000256" key="7">
    <source>
        <dbReference type="ARBA" id="ARBA00023277"/>
    </source>
</evidence>
<feature type="site" description="Stabilizes the phosphoryl group" evidence="11">
    <location>
        <position position="54"/>
    </location>
</feature>
<evidence type="ECO:0000256" key="8">
    <source>
        <dbReference type="ARBA" id="ARBA00031828"/>
    </source>
</evidence>
<evidence type="ECO:0000256" key="12">
    <source>
        <dbReference type="PIRSR" id="PIRSR004682-4"/>
    </source>
</evidence>
<dbReference type="EC" id="3.1.3.-" evidence="9"/>
<evidence type="ECO:0000256" key="5">
    <source>
        <dbReference type="ARBA" id="ARBA00022723"/>
    </source>
</evidence>
<dbReference type="EMBL" id="FNHQ01000013">
    <property type="protein sequence ID" value="SDM78488.1"/>
    <property type="molecule type" value="Genomic_DNA"/>
</dbReference>
<feature type="binding site" evidence="12">
    <location>
        <position position="100"/>
    </location>
    <ligand>
        <name>Zn(2+)</name>
        <dbReference type="ChEBI" id="CHEBI:29105"/>
    </ligand>
</feature>
<comment type="similarity">
    <text evidence="9">Belongs to the gmhB family.</text>
</comment>
<protein>
    <recommendedName>
        <fullName evidence="8 9">D,D-heptose 1,7-bisphosphate phosphatase</fullName>
        <ecNumber evidence="9">3.1.3.-</ecNumber>
    </recommendedName>
</protein>
<sequence>MPRAAVFLDRDGVINVCAPPHDYIKRWSEFQFLPQVDTAIAKLNKKRIYVFVVTNQRGVARGLMTVENVDDIHRHMRHSLMEKQAVIDDIFVCPHESGTCHCRKPDIGLFLQAEQQYDIDKTHSFMIGDSVGDIQAGKKYGITTISIGSTCFDGDYHFHDLNEAVDYILGGNIG</sequence>
<dbReference type="InterPro" id="IPR004446">
    <property type="entry name" value="Heptose_bisP_phosphatase"/>
</dbReference>
<dbReference type="Proteomes" id="UP000199309">
    <property type="component" value="Unassembled WGS sequence"/>
</dbReference>
<name>A0A1G9W1R5_9FIRM</name>
<reference evidence="13 14" key="1">
    <citation type="submission" date="2016-10" db="EMBL/GenBank/DDBJ databases">
        <authorList>
            <person name="de Groot N.N."/>
        </authorList>
    </citation>
    <scope>NUCLEOTIDE SEQUENCE [LARGE SCALE GENOMIC DNA]</scope>
    <source>
        <strain evidence="13 14">DSM 16981</strain>
    </source>
</reference>
<dbReference type="Pfam" id="PF08645">
    <property type="entry name" value="PNK3P"/>
    <property type="match status" value="1"/>
</dbReference>
<dbReference type="Gene3D" id="3.40.50.1000">
    <property type="entry name" value="HAD superfamily/HAD-like"/>
    <property type="match status" value="1"/>
</dbReference>
<dbReference type="GO" id="GO:0005737">
    <property type="term" value="C:cytoplasm"/>
    <property type="evidence" value="ECO:0007669"/>
    <property type="project" value="UniProtKB-SubCell"/>
</dbReference>
<dbReference type="CDD" id="cd07503">
    <property type="entry name" value="HAD_HisB-N"/>
    <property type="match status" value="1"/>
</dbReference>
<comment type="cofactor">
    <cofactor evidence="1 12">
        <name>Mg(2+)</name>
        <dbReference type="ChEBI" id="CHEBI:18420"/>
    </cofactor>
</comment>
<feature type="active site" description="Nucleophile" evidence="10">
    <location>
        <position position="9"/>
    </location>
</feature>
<dbReference type="InterPro" id="IPR013954">
    <property type="entry name" value="PNK3P"/>
</dbReference>
<comment type="subunit">
    <text evidence="3">Monomer.</text>
</comment>
<dbReference type="AlphaFoldDB" id="A0A1G9W1R5"/>
<keyword evidence="5 12" id="KW-0479">Metal-binding</keyword>
<evidence type="ECO:0000313" key="14">
    <source>
        <dbReference type="Proteomes" id="UP000199309"/>
    </source>
</evidence>